<proteinExistence type="predicted"/>
<evidence type="ECO:0000313" key="4">
    <source>
        <dbReference type="Proteomes" id="UP001243846"/>
    </source>
</evidence>
<evidence type="ECO:0000259" key="2">
    <source>
        <dbReference type="Pfam" id="PF03167"/>
    </source>
</evidence>
<protein>
    <submittedName>
        <fullName evidence="3">Uracil-DNA glycosylase</fullName>
    </submittedName>
</protein>
<dbReference type="EMBL" id="JAUFRC010000001">
    <property type="protein sequence ID" value="MDN3711050.1"/>
    <property type="molecule type" value="Genomic_DNA"/>
</dbReference>
<dbReference type="InterPro" id="IPR036895">
    <property type="entry name" value="Uracil-DNA_glycosylase-like_sf"/>
</dbReference>
<feature type="domain" description="Uracil-DNA glycosylase-like" evidence="2">
    <location>
        <begin position="68"/>
        <end position="196"/>
    </location>
</feature>
<dbReference type="Proteomes" id="UP001243846">
    <property type="component" value="Unassembled WGS sequence"/>
</dbReference>
<dbReference type="Pfam" id="PF03167">
    <property type="entry name" value="UDG"/>
    <property type="match status" value="1"/>
</dbReference>
<dbReference type="CDD" id="cd10035">
    <property type="entry name" value="UDG_like"/>
    <property type="match status" value="1"/>
</dbReference>
<accession>A0ABT8D2S7</accession>
<dbReference type="InterPro" id="IPR005122">
    <property type="entry name" value="Uracil-DNA_glycosylase-like"/>
</dbReference>
<feature type="compositionally biased region" description="Basic and acidic residues" evidence="1">
    <location>
        <begin position="11"/>
        <end position="22"/>
    </location>
</feature>
<feature type="region of interest" description="Disordered" evidence="1">
    <location>
        <begin position="1"/>
        <end position="24"/>
    </location>
</feature>
<feature type="compositionally biased region" description="Polar residues" evidence="1">
    <location>
        <begin position="1"/>
        <end position="10"/>
    </location>
</feature>
<organism evidence="3 4">
    <name type="scientific">Paracoccus cavernae</name>
    <dbReference type="NCBI Taxonomy" id="1571207"/>
    <lineage>
        <taxon>Bacteria</taxon>
        <taxon>Pseudomonadati</taxon>
        <taxon>Pseudomonadota</taxon>
        <taxon>Alphaproteobacteria</taxon>
        <taxon>Rhodobacterales</taxon>
        <taxon>Paracoccaceae</taxon>
        <taxon>Paracoccus</taxon>
    </lineage>
</organism>
<evidence type="ECO:0000256" key="1">
    <source>
        <dbReference type="SAM" id="MobiDB-lite"/>
    </source>
</evidence>
<sequence>MRQAQSIQNGQRHDGRTPRSFRDPNVVARRRALLSSPHMGPLVELTKELRAEGRGTVPDFDPADAGVNARILFLMEKPGPMTDDLALVGRVGSGFISRDNDDPTAEAIFHFMQQAGISRQESILWNTVPWWNGSRRIEAAELRDGLDRVGKLAELLPNLRVVVCVDGKAQRAARFIEGLGLSFVPSAHPSPINRAARPAVWQAIPDQWAQARAFI</sequence>
<gene>
    <name evidence="3" type="ORF">QWZ10_03045</name>
</gene>
<dbReference type="Gene3D" id="3.40.470.10">
    <property type="entry name" value="Uracil-DNA glycosylase-like domain"/>
    <property type="match status" value="1"/>
</dbReference>
<evidence type="ECO:0000313" key="3">
    <source>
        <dbReference type="EMBL" id="MDN3711050.1"/>
    </source>
</evidence>
<name>A0ABT8D2S7_9RHOB</name>
<reference evidence="4" key="1">
    <citation type="journal article" date="2019" name="Int. J. Syst. Evol. Microbiol.">
        <title>The Global Catalogue of Microorganisms (GCM) 10K type strain sequencing project: providing services to taxonomists for standard genome sequencing and annotation.</title>
        <authorList>
            <consortium name="The Broad Institute Genomics Platform"/>
            <consortium name="The Broad Institute Genome Sequencing Center for Infectious Disease"/>
            <person name="Wu L."/>
            <person name="Ma J."/>
        </authorList>
    </citation>
    <scope>NUCLEOTIDE SEQUENCE [LARGE SCALE GENOMIC DNA]</scope>
    <source>
        <strain evidence="4">CECT 8482</strain>
    </source>
</reference>
<keyword evidence="4" id="KW-1185">Reference proteome</keyword>
<dbReference type="SUPFAM" id="SSF52141">
    <property type="entry name" value="Uracil-DNA glycosylase-like"/>
    <property type="match status" value="1"/>
</dbReference>
<comment type="caution">
    <text evidence="3">The sequence shown here is derived from an EMBL/GenBank/DDBJ whole genome shotgun (WGS) entry which is preliminary data.</text>
</comment>